<feature type="compositionally biased region" description="Basic and acidic residues" evidence="1">
    <location>
        <begin position="1"/>
        <end position="12"/>
    </location>
</feature>
<reference evidence="2" key="1">
    <citation type="submission" date="2023-03" db="EMBL/GenBank/DDBJ databases">
        <title>Amycolatopsis taiwanensis NBRC 103393.</title>
        <authorList>
            <person name="Ichikawa N."/>
            <person name="Sato H."/>
            <person name="Tonouchi N."/>
        </authorList>
    </citation>
    <scope>NUCLEOTIDE SEQUENCE</scope>
    <source>
        <strain evidence="2">NBRC 103393</strain>
    </source>
</reference>
<comment type="caution">
    <text evidence="2">The sequence shown here is derived from an EMBL/GenBank/DDBJ whole genome shotgun (WGS) entry which is preliminary data.</text>
</comment>
<keyword evidence="3" id="KW-1185">Reference proteome</keyword>
<accession>A0A9W6VH33</accession>
<dbReference type="RefSeq" id="WP_043841586.1">
    <property type="nucleotide sequence ID" value="NZ_BSTI01000006.1"/>
</dbReference>
<sequence length="59" mass="6311">MLDDAPAHDVADQQRPAGPEPAEEKPFFVGVGDLLDVDPADVADQRCDTPVLDEGDPRP</sequence>
<evidence type="ECO:0000313" key="2">
    <source>
        <dbReference type="EMBL" id="GLY66624.1"/>
    </source>
</evidence>
<proteinExistence type="predicted"/>
<dbReference type="EMBL" id="BSTI01000006">
    <property type="protein sequence ID" value="GLY66624.1"/>
    <property type="molecule type" value="Genomic_DNA"/>
</dbReference>
<gene>
    <name evidence="2" type="ORF">Atai01_32430</name>
</gene>
<feature type="region of interest" description="Disordered" evidence="1">
    <location>
        <begin position="1"/>
        <end position="59"/>
    </location>
</feature>
<organism evidence="2 3">
    <name type="scientific">Amycolatopsis taiwanensis</name>
    <dbReference type="NCBI Taxonomy" id="342230"/>
    <lineage>
        <taxon>Bacteria</taxon>
        <taxon>Bacillati</taxon>
        <taxon>Actinomycetota</taxon>
        <taxon>Actinomycetes</taxon>
        <taxon>Pseudonocardiales</taxon>
        <taxon>Pseudonocardiaceae</taxon>
        <taxon>Amycolatopsis</taxon>
    </lineage>
</organism>
<dbReference type="Proteomes" id="UP001165136">
    <property type="component" value="Unassembled WGS sequence"/>
</dbReference>
<dbReference type="AlphaFoldDB" id="A0A9W6VH33"/>
<evidence type="ECO:0000256" key="1">
    <source>
        <dbReference type="SAM" id="MobiDB-lite"/>
    </source>
</evidence>
<name>A0A9W6VH33_9PSEU</name>
<protein>
    <submittedName>
        <fullName evidence="2">Uncharacterized protein</fullName>
    </submittedName>
</protein>
<evidence type="ECO:0000313" key="3">
    <source>
        <dbReference type="Proteomes" id="UP001165136"/>
    </source>
</evidence>